<accession>A0A9P5Z786</accession>
<dbReference type="Proteomes" id="UP000807469">
    <property type="component" value="Unassembled WGS sequence"/>
</dbReference>
<organism evidence="2 3">
    <name type="scientific">Pholiota conissans</name>
    <dbReference type="NCBI Taxonomy" id="109636"/>
    <lineage>
        <taxon>Eukaryota</taxon>
        <taxon>Fungi</taxon>
        <taxon>Dikarya</taxon>
        <taxon>Basidiomycota</taxon>
        <taxon>Agaricomycotina</taxon>
        <taxon>Agaricomycetes</taxon>
        <taxon>Agaricomycetidae</taxon>
        <taxon>Agaricales</taxon>
        <taxon>Agaricineae</taxon>
        <taxon>Strophariaceae</taxon>
        <taxon>Pholiota</taxon>
    </lineage>
</organism>
<name>A0A9P5Z786_9AGAR</name>
<evidence type="ECO:0000313" key="2">
    <source>
        <dbReference type="EMBL" id="KAF9482282.1"/>
    </source>
</evidence>
<sequence length="282" mass="32836">MHRQGTDENRRCTDAQTHEQTCTDITDFSDAERTSFIKAFVTFWSQYPGDTRTRQELQVAAEHLLKGCPKNIVKDLPNLTPWMEWWMRTSHASMLFESERKMNIDLWKSIPSTANAEESMHWKLYSACGRNHLLLEGLNALYSFEIYYKRLYDAKLVGQPIRYKLDEPWKVIAEKIGRTKPTRSDNPEAAACKKNNGHPPDTIKELITKPRRNRQPDILNDSGDHQWGLDVGDQDWDPYDSYCESELERGKDFIETIPKPQNVSKEKSRPKPRPKGPQKARK</sequence>
<gene>
    <name evidence="2" type="ORF">BDN70DRAFT_968658</name>
</gene>
<feature type="region of interest" description="Disordered" evidence="1">
    <location>
        <begin position="178"/>
        <end position="232"/>
    </location>
</feature>
<proteinExistence type="predicted"/>
<protein>
    <submittedName>
        <fullName evidence="2">Uncharacterized protein</fullName>
    </submittedName>
</protein>
<evidence type="ECO:0000256" key="1">
    <source>
        <dbReference type="SAM" id="MobiDB-lite"/>
    </source>
</evidence>
<feature type="compositionally biased region" description="Basic residues" evidence="1">
    <location>
        <begin position="270"/>
        <end position="282"/>
    </location>
</feature>
<dbReference type="AlphaFoldDB" id="A0A9P5Z786"/>
<feature type="region of interest" description="Disordered" evidence="1">
    <location>
        <begin position="250"/>
        <end position="282"/>
    </location>
</feature>
<keyword evidence="3" id="KW-1185">Reference proteome</keyword>
<dbReference type="OrthoDB" id="3046222at2759"/>
<reference evidence="2" key="1">
    <citation type="submission" date="2020-11" db="EMBL/GenBank/DDBJ databases">
        <authorList>
            <consortium name="DOE Joint Genome Institute"/>
            <person name="Ahrendt S."/>
            <person name="Riley R."/>
            <person name="Andreopoulos W."/>
            <person name="Labutti K."/>
            <person name="Pangilinan J."/>
            <person name="Ruiz-Duenas F.J."/>
            <person name="Barrasa J.M."/>
            <person name="Sanchez-Garcia M."/>
            <person name="Camarero S."/>
            <person name="Miyauchi S."/>
            <person name="Serrano A."/>
            <person name="Linde D."/>
            <person name="Babiker R."/>
            <person name="Drula E."/>
            <person name="Ayuso-Fernandez I."/>
            <person name="Pacheco R."/>
            <person name="Padilla G."/>
            <person name="Ferreira P."/>
            <person name="Barriuso J."/>
            <person name="Kellner H."/>
            <person name="Castanera R."/>
            <person name="Alfaro M."/>
            <person name="Ramirez L."/>
            <person name="Pisabarro A.G."/>
            <person name="Kuo A."/>
            <person name="Tritt A."/>
            <person name="Lipzen A."/>
            <person name="He G."/>
            <person name="Yan M."/>
            <person name="Ng V."/>
            <person name="Cullen D."/>
            <person name="Martin F."/>
            <person name="Rosso M.-N."/>
            <person name="Henrissat B."/>
            <person name="Hibbett D."/>
            <person name="Martinez A.T."/>
            <person name="Grigoriev I.V."/>
        </authorList>
    </citation>
    <scope>NUCLEOTIDE SEQUENCE</scope>
    <source>
        <strain evidence="2">CIRM-BRFM 674</strain>
    </source>
</reference>
<evidence type="ECO:0000313" key="3">
    <source>
        <dbReference type="Proteomes" id="UP000807469"/>
    </source>
</evidence>
<comment type="caution">
    <text evidence="2">The sequence shown here is derived from an EMBL/GenBank/DDBJ whole genome shotgun (WGS) entry which is preliminary data.</text>
</comment>
<dbReference type="EMBL" id="MU155167">
    <property type="protein sequence ID" value="KAF9482282.1"/>
    <property type="molecule type" value="Genomic_DNA"/>
</dbReference>